<name>A0A3G7TN79_9PSED</name>
<accession>A0A3G7TN79</accession>
<dbReference type="Proteomes" id="UP000268048">
    <property type="component" value="Chromosome"/>
</dbReference>
<dbReference type="EMBL" id="CP027753">
    <property type="protein sequence ID" value="AZE47716.1"/>
    <property type="molecule type" value="Genomic_DNA"/>
</dbReference>
<protein>
    <submittedName>
        <fullName evidence="1">Uncharacterized protein</fullName>
    </submittedName>
</protein>
<evidence type="ECO:0000313" key="2">
    <source>
        <dbReference type="Proteomes" id="UP000268048"/>
    </source>
</evidence>
<evidence type="ECO:0000313" key="1">
    <source>
        <dbReference type="EMBL" id="AZE47716.1"/>
    </source>
</evidence>
<reference evidence="1 2" key="1">
    <citation type="submission" date="2018-03" db="EMBL/GenBank/DDBJ databases">
        <title>Diversity of phytobeneficial traits revealed by whole-genome analysis of worldwide-isolated phenazine-producing Pseudomonas spp.</title>
        <authorList>
            <person name="Biessy A."/>
            <person name="Novinscak A."/>
            <person name="Blom J."/>
            <person name="Leger G."/>
            <person name="Thomashow L.S."/>
            <person name="Cazorla F.M."/>
            <person name="Josic D."/>
            <person name="Filion M."/>
        </authorList>
    </citation>
    <scope>NUCLEOTIDE SEQUENCE [LARGE SCALE GENOMIC DNA]</scope>
    <source>
        <strain evidence="1 2">B25</strain>
    </source>
</reference>
<proteinExistence type="predicted"/>
<sequence length="39" mass="4374">MVLQAPFFPAPEEARVARTAVESIIQVSRSINPRSFNLM</sequence>
<gene>
    <name evidence="1" type="ORF">C4K04_2032</name>
</gene>
<organism evidence="1 2">
    <name type="scientific">Pseudomonas chlororaphis</name>
    <dbReference type="NCBI Taxonomy" id="587753"/>
    <lineage>
        <taxon>Bacteria</taxon>
        <taxon>Pseudomonadati</taxon>
        <taxon>Pseudomonadota</taxon>
        <taxon>Gammaproteobacteria</taxon>
        <taxon>Pseudomonadales</taxon>
        <taxon>Pseudomonadaceae</taxon>
        <taxon>Pseudomonas</taxon>
    </lineage>
</organism>
<dbReference type="AlphaFoldDB" id="A0A3G7TN79"/>